<dbReference type="OrthoDB" id="2064236at2"/>
<dbReference type="Proteomes" id="UP000461506">
    <property type="component" value="Unassembled WGS sequence"/>
</dbReference>
<evidence type="ECO:0000313" key="4">
    <source>
        <dbReference type="Proteomes" id="UP000461506"/>
    </source>
</evidence>
<dbReference type="EMBL" id="WKQN01000004">
    <property type="protein sequence ID" value="MSC62942.1"/>
    <property type="molecule type" value="Genomic_DNA"/>
</dbReference>
<dbReference type="Proteomes" id="UP000220904">
    <property type="component" value="Unassembled WGS sequence"/>
</dbReference>
<dbReference type="EMBL" id="NOUV01000011">
    <property type="protein sequence ID" value="PDX87307.1"/>
    <property type="molecule type" value="Genomic_DNA"/>
</dbReference>
<evidence type="ECO:0000313" key="3">
    <source>
        <dbReference type="Proteomes" id="UP000220904"/>
    </source>
</evidence>
<comment type="caution">
    <text evidence="2">The sequence shown here is derived from an EMBL/GenBank/DDBJ whole genome shotgun (WGS) entry which is preliminary data.</text>
</comment>
<protein>
    <submittedName>
        <fullName evidence="2">Uncharacterized protein</fullName>
    </submittedName>
</protein>
<evidence type="ECO:0000313" key="2">
    <source>
        <dbReference type="EMBL" id="PDX87307.1"/>
    </source>
</evidence>
<organism evidence="2 3">
    <name type="scientific">Faecalibacterium prausnitzii</name>
    <dbReference type="NCBI Taxonomy" id="853"/>
    <lineage>
        <taxon>Bacteria</taxon>
        <taxon>Bacillati</taxon>
        <taxon>Bacillota</taxon>
        <taxon>Clostridia</taxon>
        <taxon>Eubacteriales</taxon>
        <taxon>Oscillospiraceae</taxon>
        <taxon>Faecalibacterium</taxon>
    </lineage>
</organism>
<reference evidence="2 3" key="1">
    <citation type="journal article" date="2017" name="Front. Microbiol.">
        <title>New Insights into the Diversity of the Genus Faecalibacterium.</title>
        <authorList>
            <person name="Benevides L."/>
            <person name="Burman S."/>
            <person name="Martin R."/>
            <person name="Robert V."/>
            <person name="Thomas M."/>
            <person name="Miquel S."/>
            <person name="Chain F."/>
            <person name="Sokol H."/>
            <person name="Bermudez-Humaran L.G."/>
            <person name="Morrison M."/>
            <person name="Langella P."/>
            <person name="Azevedo V.A."/>
            <person name="Chatel J.M."/>
            <person name="Soares S."/>
        </authorList>
    </citation>
    <scope>NUCLEOTIDE SEQUENCE [LARGE SCALE GENOMIC DNA]</scope>
    <source>
        <strain evidence="2 3">AHMP21</strain>
    </source>
</reference>
<name>A0A2A7B7B9_9FIRM</name>
<sequence>MVAASDEEDKDKICKLLCKVLQLTRGASDLKSLDFNPDAEIVTAVFEGGSRTINVACDSGTAMIRDIMNHLEC</sequence>
<proteinExistence type="predicted"/>
<accession>A0A2A7B7B9</accession>
<gene>
    <name evidence="2" type="ORF">CHR60_05945</name>
    <name evidence="1" type="ORF">GKD95_06235</name>
</gene>
<dbReference type="AlphaFoldDB" id="A0A2A7B7B9"/>
<reference evidence="1 4" key="2">
    <citation type="journal article" date="2019" name="Nat. Med.">
        <title>A library of human gut bacterial isolates paired with longitudinal multiomics data enables mechanistic microbiome research.</title>
        <authorList>
            <person name="Poyet M."/>
            <person name="Groussin M."/>
            <person name="Gibbons S.M."/>
            <person name="Avila-Pacheco J."/>
            <person name="Jiang X."/>
            <person name="Kearney S.M."/>
            <person name="Perrotta A.R."/>
            <person name="Berdy B."/>
            <person name="Zhao S."/>
            <person name="Lieberman T.D."/>
            <person name="Swanson P.K."/>
            <person name="Smith M."/>
            <person name="Roesemann S."/>
            <person name="Alexander J.E."/>
            <person name="Rich S.A."/>
            <person name="Livny J."/>
            <person name="Vlamakis H."/>
            <person name="Clish C."/>
            <person name="Bullock K."/>
            <person name="Deik A."/>
            <person name="Scott J."/>
            <person name="Pierce K.A."/>
            <person name="Xavier R.J."/>
            <person name="Alm E.J."/>
        </authorList>
    </citation>
    <scope>NUCLEOTIDE SEQUENCE [LARGE SCALE GENOMIC DNA]</scope>
    <source>
        <strain evidence="1 4">BIOML-A1</strain>
    </source>
</reference>
<evidence type="ECO:0000313" key="1">
    <source>
        <dbReference type="EMBL" id="MSC62942.1"/>
    </source>
</evidence>